<keyword evidence="6" id="KW-1185">Reference proteome</keyword>
<dbReference type="GO" id="GO:0051731">
    <property type="term" value="F:polynucleotide 5'-hydroxyl-kinase activity"/>
    <property type="evidence" value="ECO:0007669"/>
    <property type="project" value="InterPro"/>
</dbReference>
<dbReference type="Pfam" id="PF00240">
    <property type="entry name" value="ubiquitin"/>
    <property type="match status" value="1"/>
</dbReference>
<dbReference type="GO" id="GO:0031124">
    <property type="term" value="P:mRNA 3'-end processing"/>
    <property type="evidence" value="ECO:0007669"/>
    <property type="project" value="InterPro"/>
</dbReference>
<dbReference type="Pfam" id="PF06807">
    <property type="entry name" value="Clp1"/>
    <property type="match status" value="1"/>
</dbReference>
<evidence type="ECO:0000256" key="1">
    <source>
        <dbReference type="ARBA" id="ARBA00022741"/>
    </source>
</evidence>
<dbReference type="Gene3D" id="3.40.50.300">
    <property type="entry name" value="P-loop containing nucleotide triphosphate hydrolases"/>
    <property type="match status" value="1"/>
</dbReference>
<feature type="region of interest" description="Disordered" evidence="3">
    <location>
        <begin position="28"/>
        <end position="82"/>
    </location>
</feature>
<dbReference type="OrthoDB" id="267397at2759"/>
<dbReference type="InterPro" id="IPR029071">
    <property type="entry name" value="Ubiquitin-like_domsf"/>
</dbReference>
<dbReference type="InterPro" id="IPR032319">
    <property type="entry name" value="CLP1_P"/>
</dbReference>
<dbReference type="Pfam" id="PF16575">
    <property type="entry name" value="CLP1_P"/>
    <property type="match status" value="1"/>
</dbReference>
<gene>
    <name evidence="5" type="ORF">ACHHYP_10572</name>
</gene>
<dbReference type="InterPro" id="IPR010655">
    <property type="entry name" value="Clp1_C"/>
</dbReference>
<organism evidence="5 6">
    <name type="scientific">Achlya hypogyna</name>
    <name type="common">Oomycete</name>
    <name type="synonym">Protoachlya hypogyna</name>
    <dbReference type="NCBI Taxonomy" id="1202772"/>
    <lineage>
        <taxon>Eukaryota</taxon>
        <taxon>Sar</taxon>
        <taxon>Stramenopiles</taxon>
        <taxon>Oomycota</taxon>
        <taxon>Saprolegniomycetes</taxon>
        <taxon>Saprolegniales</taxon>
        <taxon>Achlyaceae</taxon>
        <taxon>Achlya</taxon>
    </lineage>
</organism>
<dbReference type="PANTHER" id="PTHR12755:SF6">
    <property type="entry name" value="POLYRIBONUCLEOTIDE 5'-HYDROXYL-KINASE CLP1"/>
    <property type="match status" value="1"/>
</dbReference>
<dbReference type="InterPro" id="IPR045116">
    <property type="entry name" value="Clp1/Grc3"/>
</dbReference>
<evidence type="ECO:0000256" key="2">
    <source>
        <dbReference type="ARBA" id="ARBA00022840"/>
    </source>
</evidence>
<dbReference type="Gene3D" id="2.40.30.330">
    <property type="entry name" value="Pre-mRNA cleavage complex subunit Clp1, C-terminal domain"/>
    <property type="match status" value="1"/>
</dbReference>
<name>A0A1V9YL37_ACHHY</name>
<dbReference type="InterPro" id="IPR000626">
    <property type="entry name" value="Ubiquitin-like_dom"/>
</dbReference>
<protein>
    <submittedName>
        <fullName evidence="5">Ubiquitin family protein</fullName>
    </submittedName>
</protein>
<dbReference type="InterPro" id="IPR038238">
    <property type="entry name" value="Clp1_C_sf"/>
</dbReference>
<dbReference type="EMBL" id="JNBR01001508">
    <property type="protein sequence ID" value="OQR86411.1"/>
    <property type="molecule type" value="Genomic_DNA"/>
</dbReference>
<proteinExistence type="predicted"/>
<evidence type="ECO:0000313" key="5">
    <source>
        <dbReference type="EMBL" id="OQR86411.1"/>
    </source>
</evidence>
<dbReference type="AlphaFoldDB" id="A0A1V9YL37"/>
<dbReference type="GO" id="GO:0006388">
    <property type="term" value="P:tRNA splicing, via endonucleolytic cleavage and ligation"/>
    <property type="evidence" value="ECO:0007669"/>
    <property type="project" value="TreeGrafter"/>
</dbReference>
<dbReference type="GO" id="GO:0005524">
    <property type="term" value="F:ATP binding"/>
    <property type="evidence" value="ECO:0007669"/>
    <property type="project" value="UniProtKB-KW"/>
</dbReference>
<dbReference type="PANTHER" id="PTHR12755">
    <property type="entry name" value="CLEAVAGE/POLYADENYLATION FACTOR IA SUBUNIT CLP1P"/>
    <property type="match status" value="1"/>
</dbReference>
<dbReference type="InterPro" id="IPR027417">
    <property type="entry name" value="P-loop_NTPase"/>
</dbReference>
<dbReference type="SMART" id="SM00213">
    <property type="entry name" value="UBQ"/>
    <property type="match status" value="1"/>
</dbReference>
<dbReference type="SUPFAM" id="SSF52540">
    <property type="entry name" value="P-loop containing nucleoside triphosphate hydrolases"/>
    <property type="match status" value="1"/>
</dbReference>
<dbReference type="Proteomes" id="UP000243579">
    <property type="component" value="Unassembled WGS sequence"/>
</dbReference>
<feature type="domain" description="Ubiquitin-like" evidence="4">
    <location>
        <begin position="98"/>
        <end position="173"/>
    </location>
</feature>
<dbReference type="STRING" id="1202772.A0A1V9YL37"/>
<reference evidence="5 6" key="1">
    <citation type="journal article" date="2014" name="Genome Biol. Evol.">
        <title>The secreted proteins of Achlya hypogyna and Thraustotheca clavata identify the ancestral oomycete secretome and reveal gene acquisitions by horizontal gene transfer.</title>
        <authorList>
            <person name="Misner I."/>
            <person name="Blouin N."/>
            <person name="Leonard G."/>
            <person name="Richards T.A."/>
            <person name="Lane C.E."/>
        </authorList>
    </citation>
    <scope>NUCLEOTIDE SEQUENCE [LARGE SCALE GENOMIC DNA]</scope>
    <source>
        <strain evidence="5 6">ATCC 48635</strain>
    </source>
</reference>
<evidence type="ECO:0000259" key="4">
    <source>
        <dbReference type="PROSITE" id="PS50053"/>
    </source>
</evidence>
<accession>A0A1V9YL37</accession>
<dbReference type="Gene3D" id="3.10.20.90">
    <property type="entry name" value="Phosphatidylinositol 3-kinase Catalytic Subunit, Chain A, domain 1"/>
    <property type="match status" value="1"/>
</dbReference>
<evidence type="ECO:0000256" key="3">
    <source>
        <dbReference type="SAM" id="MobiDB-lite"/>
    </source>
</evidence>
<keyword evidence="1" id="KW-0547">Nucleotide-binding</keyword>
<dbReference type="SUPFAM" id="SSF54236">
    <property type="entry name" value="Ubiquitin-like"/>
    <property type="match status" value="1"/>
</dbReference>
<evidence type="ECO:0000313" key="6">
    <source>
        <dbReference type="Proteomes" id="UP000243579"/>
    </source>
</evidence>
<dbReference type="GO" id="GO:0005634">
    <property type="term" value="C:nucleus"/>
    <property type="evidence" value="ECO:0007669"/>
    <property type="project" value="TreeGrafter"/>
</dbReference>
<dbReference type="PROSITE" id="PS50053">
    <property type="entry name" value="UBIQUITIN_2"/>
    <property type="match status" value="1"/>
</dbReference>
<sequence length="807" mass="87569">MSRYVLSPRAAAAGSSASVLRYTAVPRDHEDDATPVEATVLVSDARPTSPRLRRRSSADEAQMPAATISSPRAAPVPPVQENEAEVALDPLEDASGNLRIRILDLNGKVFDIHAAPVWPVATLKSVVRNKSGVEEGRQRLIYRGRVLEDEMTLGDAKLEDGHTVHLFVRQVAAPPEPDFAATSSSAAPVPTFNFDDHAHQIHFGANETITSAVFPSESARRMDPLMLDSPLGIAARRVKLWASFILIINTMKLLGEFAFLANLRAMHAQRNVDESIEKMYKYSPLYDSNSYVTAAKLFSYAWGVYVGCVGFKAAHDTDLRPIRTYVTGIAVLAVFSVTEQAYEIFHFSQWDPVEYEQVKAKTQMYAQQKPSLDELIRSSIIQTFLLAIMWCWAVRHAVIHKEEVAHHNSILAAAAMSAVPLPPLESIAAGNIEDRPAMVRSTAVPRAADDAGEAPPRQPQAVHDMYALAMPVAATDVLDVLAGLRDSTRGDRPPTVLIAGPMDAGKSTLARAVLWHALESWPDEAVAFVDLDVGQGDLGVPGCVGATVLTQAALQKHDDILADGAAQKYPLALRGGVSYFVGDISLAAVPNIFKVYASELAQGLKAQRRINPALTAAVVNTCGWIDDLGYRLLLHAAQSFAVDAVVVLGSHGLYDRLLQDLSPSTQLLSLPRAPEAARRSTAARRSARDDRFRMYFAPAGVLTELTVDAASITFLRLRGDRGRRLAVVKAALLVDKWLRQVVAVLRAPPTALSRDALQAYWLRAPAIGYVCIHAIDKQLGTVTLLTPRPGPLPSLTLLGGSNAEWLP</sequence>
<keyword evidence="2" id="KW-0067">ATP-binding</keyword>
<comment type="caution">
    <text evidence="5">The sequence shown here is derived from an EMBL/GenBank/DDBJ whole genome shotgun (WGS) entry which is preliminary data.</text>
</comment>